<dbReference type="InterPro" id="IPR051616">
    <property type="entry name" value="Cul2-RING_E3_ligase_SR"/>
</dbReference>
<dbReference type="InterPro" id="IPR002110">
    <property type="entry name" value="Ankyrin_rpt"/>
</dbReference>
<dbReference type="PANTHER" id="PTHR46224">
    <property type="entry name" value="ANKYRIN REPEAT FAMILY PROTEIN"/>
    <property type="match status" value="1"/>
</dbReference>
<dbReference type="PROSITE" id="PS50088">
    <property type="entry name" value="ANK_REPEAT"/>
    <property type="match status" value="4"/>
</dbReference>
<keyword evidence="2 4" id="KW-0802">TPR repeat</keyword>
<keyword evidence="3" id="KW-0040">ANK repeat</keyword>
<sequence>MDGVSTEPRHPLLQAVLDGDLRLLKEMAGVVAADVGIRARALTVAVMEGRLDICRCLVEDHGVDVNQRTFTGDTPLAISATYGTPATTRYLLDRGADPTLAGALWPPLHAAASFGQCEIVELLLSTGIDVDHFDSVYGTALHVAATNGQDGSMNILLQHHADPNKVFRLDSTPLRLAMISESLECVKLLIKAGADVNKIDYTGVTYLMIAAGNGLSDTLKCLLDAGANPDIDDGFGTTPIEIAALQARWDMVAMLFPLTSPISRLPDWSVDGIISHVQSFGLKPRDIHLCEAKRAELKLQATEAFKRKEYIIAGDLYTCAMSFQPSPKGLANLLAHRSFCMLHAGIGKEALSDSARCTVLRPLWPKGYYRLGAAFMLLQDYGKAAQTFEAGLKLDPTNADMANALRTNYFLYAPSVPEYKTFSQFNLNCQNVLYLETEVGSPRDGEESSSHQGAGVPSPIWNETFLE</sequence>
<dbReference type="OrthoDB" id="194358at2759"/>
<dbReference type="Pfam" id="PF00023">
    <property type="entry name" value="Ank"/>
    <property type="match status" value="1"/>
</dbReference>
<evidence type="ECO:0008006" key="8">
    <source>
        <dbReference type="Google" id="ProtNLM"/>
    </source>
</evidence>
<dbReference type="InterPro" id="IPR019734">
    <property type="entry name" value="TPR_rpt"/>
</dbReference>
<protein>
    <recommendedName>
        <fullName evidence="8">Ankyrin repeat protein</fullName>
    </recommendedName>
</protein>
<dbReference type="Gramene" id="TraesWEE_scaffold_131840_01G000200.1">
    <property type="protein sequence ID" value="TraesWEE_scaffold_131840_01G000200.1"/>
    <property type="gene ID" value="TraesWEE_scaffold_131840_01G000200"/>
</dbReference>
<dbReference type="Pfam" id="PF12796">
    <property type="entry name" value="Ank_2"/>
    <property type="match status" value="2"/>
</dbReference>
<proteinExistence type="predicted"/>
<dbReference type="InterPro" id="IPR036770">
    <property type="entry name" value="Ankyrin_rpt-contain_sf"/>
</dbReference>
<reference evidence="6" key="2">
    <citation type="submission" date="2018-10" db="UniProtKB">
        <authorList>
            <consortium name="EnsemblPlants"/>
        </authorList>
    </citation>
    <scope>IDENTIFICATION</scope>
</reference>
<dbReference type="Gramene" id="TraesCS2A03G0241700.1">
    <property type="protein sequence ID" value="TraesCS2A03G0241700.1.CDS"/>
    <property type="gene ID" value="TraesCS2A03G0241700"/>
</dbReference>
<evidence type="ECO:0000256" key="1">
    <source>
        <dbReference type="ARBA" id="ARBA00022737"/>
    </source>
</evidence>
<dbReference type="STRING" id="4565.A0A3B6ATK8"/>
<evidence type="ECO:0000256" key="2">
    <source>
        <dbReference type="ARBA" id="ARBA00022803"/>
    </source>
</evidence>
<dbReference type="SUPFAM" id="SSF48403">
    <property type="entry name" value="Ankyrin repeat"/>
    <property type="match status" value="1"/>
</dbReference>
<evidence type="ECO:0000313" key="7">
    <source>
        <dbReference type="Proteomes" id="UP000019116"/>
    </source>
</evidence>
<keyword evidence="7" id="KW-1185">Reference proteome</keyword>
<dbReference type="SMART" id="SM00248">
    <property type="entry name" value="ANK"/>
    <property type="match status" value="7"/>
</dbReference>
<feature type="repeat" description="TPR" evidence="4">
    <location>
        <begin position="365"/>
        <end position="398"/>
    </location>
</feature>
<dbReference type="PROSITE" id="PS50297">
    <property type="entry name" value="ANK_REP_REGION"/>
    <property type="match status" value="4"/>
</dbReference>
<feature type="repeat" description="ANK" evidence="3">
    <location>
        <begin position="71"/>
        <end position="103"/>
    </location>
</feature>
<feature type="repeat" description="ANK" evidence="3">
    <location>
        <begin position="107"/>
        <end position="135"/>
    </location>
</feature>
<evidence type="ECO:0000256" key="4">
    <source>
        <dbReference type="PROSITE-ProRule" id="PRU00339"/>
    </source>
</evidence>
<dbReference type="InterPro" id="IPR013105">
    <property type="entry name" value="TPR_2"/>
</dbReference>
<dbReference type="Pfam" id="PF07719">
    <property type="entry name" value="TPR_2"/>
    <property type="match status" value="1"/>
</dbReference>
<dbReference type="SUPFAM" id="SSF48452">
    <property type="entry name" value="TPR-like"/>
    <property type="match status" value="1"/>
</dbReference>
<dbReference type="PROSITE" id="PS50005">
    <property type="entry name" value="TPR"/>
    <property type="match status" value="1"/>
</dbReference>
<organism evidence="6">
    <name type="scientific">Triticum aestivum</name>
    <name type="common">Wheat</name>
    <dbReference type="NCBI Taxonomy" id="4565"/>
    <lineage>
        <taxon>Eukaryota</taxon>
        <taxon>Viridiplantae</taxon>
        <taxon>Streptophyta</taxon>
        <taxon>Embryophyta</taxon>
        <taxon>Tracheophyta</taxon>
        <taxon>Spermatophyta</taxon>
        <taxon>Magnoliopsida</taxon>
        <taxon>Liliopsida</taxon>
        <taxon>Poales</taxon>
        <taxon>Poaceae</taxon>
        <taxon>BOP clade</taxon>
        <taxon>Pooideae</taxon>
        <taxon>Triticodae</taxon>
        <taxon>Triticeae</taxon>
        <taxon>Triticinae</taxon>
        <taxon>Triticum</taxon>
    </lineage>
</organism>
<dbReference type="EnsemblPlants" id="TraesCS2A02G117600.1">
    <property type="protein sequence ID" value="TraesCS2A02G117600.1"/>
    <property type="gene ID" value="TraesCS2A02G117600"/>
</dbReference>
<dbReference type="Gene3D" id="1.25.40.20">
    <property type="entry name" value="Ankyrin repeat-containing domain"/>
    <property type="match status" value="2"/>
</dbReference>
<accession>A0A3B6ATK8</accession>
<dbReference type="InterPro" id="IPR011990">
    <property type="entry name" value="TPR-like_helical_dom_sf"/>
</dbReference>
<feature type="repeat" description="ANK" evidence="3">
    <location>
        <begin position="169"/>
        <end position="201"/>
    </location>
</feature>
<feature type="region of interest" description="Disordered" evidence="5">
    <location>
        <begin position="440"/>
        <end position="467"/>
    </location>
</feature>
<evidence type="ECO:0000256" key="3">
    <source>
        <dbReference type="PROSITE-ProRule" id="PRU00023"/>
    </source>
</evidence>
<dbReference type="Proteomes" id="UP000019116">
    <property type="component" value="Chromosome 2A"/>
</dbReference>
<dbReference type="SMART" id="SM00028">
    <property type="entry name" value="TPR"/>
    <property type="match status" value="1"/>
</dbReference>
<dbReference type="PANTHER" id="PTHR46224:SF11">
    <property type="entry name" value="GENOME ASSEMBLY, CHROMOSOME: II"/>
    <property type="match status" value="1"/>
</dbReference>
<name>A0A3B6ATK8_WHEAT</name>
<keyword evidence="1" id="KW-0677">Repeat</keyword>
<reference evidence="6" key="1">
    <citation type="submission" date="2018-08" db="EMBL/GenBank/DDBJ databases">
        <authorList>
            <person name="Rossello M."/>
        </authorList>
    </citation>
    <scope>NUCLEOTIDE SEQUENCE [LARGE SCALE GENOMIC DNA]</scope>
    <source>
        <strain evidence="6">cv. Chinese Spring</strain>
    </source>
</reference>
<feature type="repeat" description="ANK" evidence="3">
    <location>
        <begin position="202"/>
        <end position="234"/>
    </location>
</feature>
<dbReference type="Gramene" id="TraesCS2A02G117600.1">
    <property type="protein sequence ID" value="TraesCS2A02G117600.1"/>
    <property type="gene ID" value="TraesCS2A02G117600"/>
</dbReference>
<dbReference type="SMR" id="A0A3B6ATK8"/>
<evidence type="ECO:0000313" key="6">
    <source>
        <dbReference type="EnsemblPlants" id="TraesCS2A02G117600.1"/>
    </source>
</evidence>
<evidence type="ECO:0000256" key="5">
    <source>
        <dbReference type="SAM" id="MobiDB-lite"/>
    </source>
</evidence>
<dbReference type="AlphaFoldDB" id="A0A3B6ATK8"/>
<dbReference type="Gene3D" id="1.25.40.10">
    <property type="entry name" value="Tetratricopeptide repeat domain"/>
    <property type="match status" value="1"/>
</dbReference>